<sequence length="37" mass="4202">MGREPYKTVTPDHQRSNLITNSDAEHDAIYDPISISE</sequence>
<dbReference type="EMBL" id="AWWV01007368">
    <property type="protein sequence ID" value="OMO96729.1"/>
    <property type="molecule type" value="Genomic_DNA"/>
</dbReference>
<keyword evidence="3" id="KW-1185">Reference proteome</keyword>
<evidence type="ECO:0000313" key="3">
    <source>
        <dbReference type="Proteomes" id="UP000188268"/>
    </source>
</evidence>
<organism evidence="2 3">
    <name type="scientific">Corchorus capsularis</name>
    <name type="common">Jute</name>
    <dbReference type="NCBI Taxonomy" id="210143"/>
    <lineage>
        <taxon>Eukaryota</taxon>
        <taxon>Viridiplantae</taxon>
        <taxon>Streptophyta</taxon>
        <taxon>Embryophyta</taxon>
        <taxon>Tracheophyta</taxon>
        <taxon>Spermatophyta</taxon>
        <taxon>Magnoliopsida</taxon>
        <taxon>eudicotyledons</taxon>
        <taxon>Gunneridae</taxon>
        <taxon>Pentapetalae</taxon>
        <taxon>rosids</taxon>
        <taxon>malvids</taxon>
        <taxon>Malvales</taxon>
        <taxon>Malvaceae</taxon>
        <taxon>Grewioideae</taxon>
        <taxon>Apeibeae</taxon>
        <taxon>Corchorus</taxon>
    </lineage>
</organism>
<dbReference type="Proteomes" id="UP000188268">
    <property type="component" value="Unassembled WGS sequence"/>
</dbReference>
<evidence type="ECO:0000313" key="2">
    <source>
        <dbReference type="EMBL" id="OMO96729.1"/>
    </source>
</evidence>
<accession>A0A1R3JPF0</accession>
<protein>
    <submittedName>
        <fullName evidence="2">Uncharacterized protein</fullName>
    </submittedName>
</protein>
<dbReference type="AlphaFoldDB" id="A0A1R3JPF0"/>
<feature type="compositionally biased region" description="Basic and acidic residues" evidence="1">
    <location>
        <begin position="1"/>
        <end position="15"/>
    </location>
</feature>
<reference evidence="2 3" key="1">
    <citation type="submission" date="2013-09" db="EMBL/GenBank/DDBJ databases">
        <title>Corchorus capsularis genome sequencing.</title>
        <authorList>
            <person name="Alam M."/>
            <person name="Haque M.S."/>
            <person name="Islam M.S."/>
            <person name="Emdad E.M."/>
            <person name="Islam M.M."/>
            <person name="Ahmed B."/>
            <person name="Halim A."/>
            <person name="Hossen Q.M.M."/>
            <person name="Hossain M.Z."/>
            <person name="Ahmed R."/>
            <person name="Khan M.M."/>
            <person name="Islam R."/>
            <person name="Rashid M.M."/>
            <person name="Khan S.A."/>
            <person name="Rahman M.S."/>
            <person name="Alam M."/>
        </authorList>
    </citation>
    <scope>NUCLEOTIDE SEQUENCE [LARGE SCALE GENOMIC DNA]</scope>
    <source>
        <strain evidence="3">cv. CVL-1</strain>
        <tissue evidence="2">Whole seedling</tissue>
    </source>
</reference>
<dbReference type="Gramene" id="OMO96729">
    <property type="protein sequence ID" value="OMO96729"/>
    <property type="gene ID" value="CCACVL1_04804"/>
</dbReference>
<evidence type="ECO:0000256" key="1">
    <source>
        <dbReference type="SAM" id="MobiDB-lite"/>
    </source>
</evidence>
<gene>
    <name evidence="2" type="ORF">CCACVL1_04804</name>
</gene>
<name>A0A1R3JPF0_COCAP</name>
<feature type="region of interest" description="Disordered" evidence="1">
    <location>
        <begin position="1"/>
        <end position="24"/>
    </location>
</feature>
<comment type="caution">
    <text evidence="2">The sequence shown here is derived from an EMBL/GenBank/DDBJ whole genome shotgun (WGS) entry which is preliminary data.</text>
</comment>
<proteinExistence type="predicted"/>